<dbReference type="GeneID" id="54559711"/>
<proteinExistence type="predicted"/>
<feature type="compositionally biased region" description="Low complexity" evidence="1">
    <location>
        <begin position="14"/>
        <end position="74"/>
    </location>
</feature>
<evidence type="ECO:0000313" key="3">
    <source>
        <dbReference type="Proteomes" id="UP000799537"/>
    </source>
</evidence>
<evidence type="ECO:0000313" key="2">
    <source>
        <dbReference type="EMBL" id="KAF2167238.1"/>
    </source>
</evidence>
<feature type="compositionally biased region" description="Gly residues" evidence="1">
    <location>
        <begin position="1"/>
        <end position="13"/>
    </location>
</feature>
<organism evidence="2 3">
    <name type="scientific">Zasmidium cellare ATCC 36951</name>
    <dbReference type="NCBI Taxonomy" id="1080233"/>
    <lineage>
        <taxon>Eukaryota</taxon>
        <taxon>Fungi</taxon>
        <taxon>Dikarya</taxon>
        <taxon>Ascomycota</taxon>
        <taxon>Pezizomycotina</taxon>
        <taxon>Dothideomycetes</taxon>
        <taxon>Dothideomycetidae</taxon>
        <taxon>Mycosphaerellales</taxon>
        <taxon>Mycosphaerellaceae</taxon>
        <taxon>Zasmidium</taxon>
    </lineage>
</organism>
<dbReference type="RefSeq" id="XP_033668127.1">
    <property type="nucleotide sequence ID" value="XM_033806439.1"/>
</dbReference>
<dbReference type="AlphaFoldDB" id="A0A6A6CLZ2"/>
<name>A0A6A6CLZ2_ZASCE</name>
<sequence length="151" mass="15510">MSAPQGDGGGGATTGSDNTANNPTANNPTANNPTANNPTANNPTANNTVANDTAADNTAGNVTAANINAADNNNTRTPPMSHLDDSNVTWAPKKPTDPSSFDPLSWVHRPAGPDTSPCEGRSRHAHGHDHTIGAFSEEDTMHEAVEEDSSS</sequence>
<evidence type="ECO:0000256" key="1">
    <source>
        <dbReference type="SAM" id="MobiDB-lite"/>
    </source>
</evidence>
<feature type="region of interest" description="Disordered" evidence="1">
    <location>
        <begin position="1"/>
        <end position="151"/>
    </location>
</feature>
<dbReference type="Proteomes" id="UP000799537">
    <property type="component" value="Unassembled WGS sequence"/>
</dbReference>
<dbReference type="EMBL" id="ML993594">
    <property type="protein sequence ID" value="KAF2167238.1"/>
    <property type="molecule type" value="Genomic_DNA"/>
</dbReference>
<accession>A0A6A6CLZ2</accession>
<protein>
    <submittedName>
        <fullName evidence="2">Uncharacterized protein</fullName>
    </submittedName>
</protein>
<reference evidence="2" key="1">
    <citation type="journal article" date="2020" name="Stud. Mycol.">
        <title>101 Dothideomycetes genomes: a test case for predicting lifestyles and emergence of pathogens.</title>
        <authorList>
            <person name="Haridas S."/>
            <person name="Albert R."/>
            <person name="Binder M."/>
            <person name="Bloem J."/>
            <person name="Labutti K."/>
            <person name="Salamov A."/>
            <person name="Andreopoulos B."/>
            <person name="Baker S."/>
            <person name="Barry K."/>
            <person name="Bills G."/>
            <person name="Bluhm B."/>
            <person name="Cannon C."/>
            <person name="Castanera R."/>
            <person name="Culley D."/>
            <person name="Daum C."/>
            <person name="Ezra D."/>
            <person name="Gonzalez J."/>
            <person name="Henrissat B."/>
            <person name="Kuo A."/>
            <person name="Liang C."/>
            <person name="Lipzen A."/>
            <person name="Lutzoni F."/>
            <person name="Magnuson J."/>
            <person name="Mondo S."/>
            <person name="Nolan M."/>
            <person name="Ohm R."/>
            <person name="Pangilinan J."/>
            <person name="Park H.-J."/>
            <person name="Ramirez L."/>
            <person name="Alfaro M."/>
            <person name="Sun H."/>
            <person name="Tritt A."/>
            <person name="Yoshinaga Y."/>
            <person name="Zwiers L.-H."/>
            <person name="Turgeon B."/>
            <person name="Goodwin S."/>
            <person name="Spatafora J."/>
            <person name="Crous P."/>
            <person name="Grigoriev I."/>
        </authorList>
    </citation>
    <scope>NUCLEOTIDE SEQUENCE</scope>
    <source>
        <strain evidence="2">ATCC 36951</strain>
    </source>
</reference>
<gene>
    <name evidence="2" type="ORF">M409DRAFT_22665</name>
</gene>
<keyword evidence="3" id="KW-1185">Reference proteome</keyword>